<sequence length="128" mass="13145">MARRAGPEETVAGGVSRNSAIVQAAPSLSDALNHRGSRIELAQAPGGGSSAVLGRCSPFNVVCPRPSQTASSPPTSPSTSRQRLYHVVLVAGDGLLRSMGRGDMVVYSQKKRQYGGGYGVAAVPPGNI</sequence>
<protein>
    <submittedName>
        <fullName evidence="1">Uncharacterized protein</fullName>
    </submittedName>
</protein>
<proteinExistence type="predicted"/>
<accession>A0A8R7TFL3</accession>
<reference evidence="1" key="3">
    <citation type="submission" date="2022-06" db="UniProtKB">
        <authorList>
            <consortium name="EnsemblPlants"/>
        </authorList>
    </citation>
    <scope>IDENTIFICATION</scope>
</reference>
<dbReference type="EnsemblPlants" id="TuG1812G0200001970.01.T01">
    <property type="protein sequence ID" value="TuG1812G0200001970.01.T01"/>
    <property type="gene ID" value="TuG1812G0200001970.01"/>
</dbReference>
<organism evidence="1 2">
    <name type="scientific">Triticum urartu</name>
    <name type="common">Red wild einkorn</name>
    <name type="synonym">Crithodium urartu</name>
    <dbReference type="NCBI Taxonomy" id="4572"/>
    <lineage>
        <taxon>Eukaryota</taxon>
        <taxon>Viridiplantae</taxon>
        <taxon>Streptophyta</taxon>
        <taxon>Embryophyta</taxon>
        <taxon>Tracheophyta</taxon>
        <taxon>Spermatophyta</taxon>
        <taxon>Magnoliopsida</taxon>
        <taxon>Liliopsida</taxon>
        <taxon>Poales</taxon>
        <taxon>Poaceae</taxon>
        <taxon>BOP clade</taxon>
        <taxon>Pooideae</taxon>
        <taxon>Triticodae</taxon>
        <taxon>Triticeae</taxon>
        <taxon>Triticinae</taxon>
        <taxon>Triticum</taxon>
    </lineage>
</organism>
<dbReference type="Gramene" id="TuG1812G0200001970.01.T01">
    <property type="protein sequence ID" value="TuG1812G0200001970.01.T01"/>
    <property type="gene ID" value="TuG1812G0200001970.01"/>
</dbReference>
<keyword evidence="2" id="KW-1185">Reference proteome</keyword>
<evidence type="ECO:0000313" key="1">
    <source>
        <dbReference type="EnsemblPlants" id="TuG1812G0200001970.01.T01"/>
    </source>
</evidence>
<reference evidence="1" key="2">
    <citation type="submission" date="2018-03" db="EMBL/GenBank/DDBJ databases">
        <title>The Triticum urartu genome reveals the dynamic nature of wheat genome evolution.</title>
        <authorList>
            <person name="Ling H."/>
            <person name="Ma B."/>
            <person name="Shi X."/>
            <person name="Liu H."/>
            <person name="Dong L."/>
            <person name="Sun H."/>
            <person name="Cao Y."/>
            <person name="Gao Q."/>
            <person name="Zheng S."/>
            <person name="Li Y."/>
            <person name="Yu Y."/>
            <person name="Du H."/>
            <person name="Qi M."/>
            <person name="Li Y."/>
            <person name="Yu H."/>
            <person name="Cui Y."/>
            <person name="Wang N."/>
            <person name="Chen C."/>
            <person name="Wu H."/>
            <person name="Zhao Y."/>
            <person name="Zhang J."/>
            <person name="Li Y."/>
            <person name="Zhou W."/>
            <person name="Zhang B."/>
            <person name="Hu W."/>
            <person name="Eijk M."/>
            <person name="Tang J."/>
            <person name="Witsenboer H."/>
            <person name="Zhao S."/>
            <person name="Li Z."/>
            <person name="Zhang A."/>
            <person name="Wang D."/>
            <person name="Liang C."/>
        </authorList>
    </citation>
    <scope>NUCLEOTIDE SEQUENCE [LARGE SCALE GENOMIC DNA]</scope>
    <source>
        <strain evidence="1">cv. G1812</strain>
    </source>
</reference>
<name>A0A8R7TFL3_TRIUA</name>
<dbReference type="AlphaFoldDB" id="A0A8R7TFL3"/>
<dbReference type="Proteomes" id="UP000015106">
    <property type="component" value="Chromosome 2"/>
</dbReference>
<reference evidence="2" key="1">
    <citation type="journal article" date="2013" name="Nature">
        <title>Draft genome of the wheat A-genome progenitor Triticum urartu.</title>
        <authorList>
            <person name="Ling H.Q."/>
            <person name="Zhao S."/>
            <person name="Liu D."/>
            <person name="Wang J."/>
            <person name="Sun H."/>
            <person name="Zhang C."/>
            <person name="Fan H."/>
            <person name="Li D."/>
            <person name="Dong L."/>
            <person name="Tao Y."/>
            <person name="Gao C."/>
            <person name="Wu H."/>
            <person name="Li Y."/>
            <person name="Cui Y."/>
            <person name="Guo X."/>
            <person name="Zheng S."/>
            <person name="Wang B."/>
            <person name="Yu K."/>
            <person name="Liang Q."/>
            <person name="Yang W."/>
            <person name="Lou X."/>
            <person name="Chen J."/>
            <person name="Feng M."/>
            <person name="Jian J."/>
            <person name="Zhang X."/>
            <person name="Luo G."/>
            <person name="Jiang Y."/>
            <person name="Liu J."/>
            <person name="Wang Z."/>
            <person name="Sha Y."/>
            <person name="Zhang B."/>
            <person name="Wu H."/>
            <person name="Tang D."/>
            <person name="Shen Q."/>
            <person name="Xue P."/>
            <person name="Zou S."/>
            <person name="Wang X."/>
            <person name="Liu X."/>
            <person name="Wang F."/>
            <person name="Yang Y."/>
            <person name="An X."/>
            <person name="Dong Z."/>
            <person name="Zhang K."/>
            <person name="Zhang X."/>
            <person name="Luo M.C."/>
            <person name="Dvorak J."/>
            <person name="Tong Y."/>
            <person name="Wang J."/>
            <person name="Yang H."/>
            <person name="Li Z."/>
            <person name="Wang D."/>
            <person name="Zhang A."/>
            <person name="Wang J."/>
        </authorList>
    </citation>
    <scope>NUCLEOTIDE SEQUENCE</scope>
    <source>
        <strain evidence="2">cv. G1812</strain>
    </source>
</reference>
<evidence type="ECO:0000313" key="2">
    <source>
        <dbReference type="Proteomes" id="UP000015106"/>
    </source>
</evidence>